<dbReference type="GO" id="GO:0008270">
    <property type="term" value="F:zinc ion binding"/>
    <property type="evidence" value="ECO:0007669"/>
    <property type="project" value="UniProtKB-KW"/>
</dbReference>
<feature type="domain" description="B box-type" evidence="7">
    <location>
        <begin position="153"/>
        <end position="187"/>
    </location>
</feature>
<keyword evidence="2 4" id="KW-0863">Zinc-finger</keyword>
<feature type="domain" description="RING-type" evidence="6">
    <location>
        <begin position="11"/>
        <end position="55"/>
    </location>
</feature>
<dbReference type="InterPro" id="IPR047153">
    <property type="entry name" value="TRIM45/56/19-like"/>
</dbReference>
<dbReference type="InterPro" id="IPR017907">
    <property type="entry name" value="Znf_RING_CS"/>
</dbReference>
<keyword evidence="10" id="KW-1185">Reference proteome</keyword>
<evidence type="ECO:0000313" key="8">
    <source>
        <dbReference type="EMBL" id="EKC28429.1"/>
    </source>
</evidence>
<dbReference type="SUPFAM" id="SSF57850">
    <property type="entry name" value="RING/U-box"/>
    <property type="match status" value="1"/>
</dbReference>
<dbReference type="InterPro" id="IPR018957">
    <property type="entry name" value="Znf_C3HC4_RING-type"/>
</dbReference>
<accession>K1QB16</accession>
<dbReference type="CDD" id="cd19756">
    <property type="entry name" value="Bbox2"/>
    <property type="match status" value="1"/>
</dbReference>
<feature type="compositionally biased region" description="Acidic residues" evidence="5">
    <location>
        <begin position="638"/>
        <end position="648"/>
    </location>
</feature>
<evidence type="ECO:0000259" key="6">
    <source>
        <dbReference type="PROSITE" id="PS50089"/>
    </source>
</evidence>
<dbReference type="PROSITE" id="PS50089">
    <property type="entry name" value="ZF_RING_2"/>
    <property type="match status" value="1"/>
</dbReference>
<dbReference type="InterPro" id="IPR011044">
    <property type="entry name" value="Quino_amine_DH_bsu"/>
</dbReference>
<dbReference type="Gene3D" id="3.30.40.10">
    <property type="entry name" value="Zinc/RING finger domain, C3HC4 (zinc finger)"/>
    <property type="match status" value="1"/>
</dbReference>
<organism evidence="8">
    <name type="scientific">Magallana gigas</name>
    <name type="common">Pacific oyster</name>
    <name type="synonym">Crassostrea gigas</name>
    <dbReference type="NCBI Taxonomy" id="29159"/>
    <lineage>
        <taxon>Eukaryota</taxon>
        <taxon>Metazoa</taxon>
        <taxon>Spiralia</taxon>
        <taxon>Lophotrochozoa</taxon>
        <taxon>Mollusca</taxon>
        <taxon>Bivalvia</taxon>
        <taxon>Autobranchia</taxon>
        <taxon>Pteriomorphia</taxon>
        <taxon>Ostreida</taxon>
        <taxon>Ostreoidea</taxon>
        <taxon>Ostreidae</taxon>
        <taxon>Magallana</taxon>
    </lineage>
</organism>
<dbReference type="InterPro" id="IPR013083">
    <property type="entry name" value="Znf_RING/FYVE/PHD"/>
</dbReference>
<evidence type="ECO:0000256" key="1">
    <source>
        <dbReference type="ARBA" id="ARBA00022723"/>
    </source>
</evidence>
<evidence type="ECO:0000259" key="7">
    <source>
        <dbReference type="PROSITE" id="PS50119"/>
    </source>
</evidence>
<sequence>MSNNKLRLFGCFLCQKQLDSPRDLQCLHTFCELCIKNLIEKTDHTEHLRLECPVCFDTFSAPSSDLSLKELVEIFPRNQLVDELIGTADPNEVRKSCDPCLLVNEEKAAQYHCSRCRQSLCETCYTYMHRRIPDQASHHVTSIKEYLETGPIEANEFCPSHPKKCVDVFCFDHGVLCCTLCASSSHKYCLHVESLDKAFEQSSKELNPMLLKQLIGNIKEKVNDALVNVNKKENARTFRDIDEQVSNVVTKLKERIGTVHEIFETQQKSFQGRDKKMLRQSKLQVEGLLKLAEEAQQIIRSVEQIGSKRQTFLTTLKLKQQLMIFFQKIKKTLARRTDCDITINPRIEKFVEEIDSIAELHKKDLDSLMTSEIQNQAQLLFRYINYEMESETSRYLDIKPKLLARLTQEESSFCGGVFLSSGKILLIDKCYENRALFSATNDGKFTKLYEFPEKPTAICVDEKEERIAVSTTDGIHVFSLFPLFEQIRKIETELYVFCLYFWDEHFVCCEYGRIAIINNGGEILKTFYGPDIVPAYFGISNDRKKLYMFDAKTSESIVCLDLDGSVVFRRESPLTLEKRDAYWHGMDLDCYGNLYVCEIGGEVYQLESNGNRMRPVLSREDRGLTPKPKKPKSGSDSDSSDSDDDWEELDREKTISFDRSGKRFLICSRSDTVELFEIN</sequence>
<dbReference type="Proteomes" id="UP000005408">
    <property type="component" value="Unassembled WGS sequence"/>
</dbReference>
<evidence type="ECO:0000313" key="10">
    <source>
        <dbReference type="Proteomes" id="UP000005408"/>
    </source>
</evidence>
<dbReference type="PROSITE" id="PS50119">
    <property type="entry name" value="ZF_BBOX"/>
    <property type="match status" value="1"/>
</dbReference>
<keyword evidence="1" id="KW-0479">Metal-binding</keyword>
<dbReference type="SUPFAM" id="SSF57845">
    <property type="entry name" value="B-box zinc-binding domain"/>
    <property type="match status" value="1"/>
</dbReference>
<evidence type="ECO:0000256" key="4">
    <source>
        <dbReference type="PROSITE-ProRule" id="PRU00024"/>
    </source>
</evidence>
<dbReference type="EMBL" id="JH816453">
    <property type="protein sequence ID" value="EKC28429.1"/>
    <property type="molecule type" value="Genomic_DNA"/>
</dbReference>
<dbReference type="InterPro" id="IPR000315">
    <property type="entry name" value="Znf_B-box"/>
</dbReference>
<dbReference type="SMART" id="SM00184">
    <property type="entry name" value="RING"/>
    <property type="match status" value="1"/>
</dbReference>
<evidence type="ECO:0000256" key="5">
    <source>
        <dbReference type="SAM" id="MobiDB-lite"/>
    </source>
</evidence>
<reference evidence="9" key="2">
    <citation type="submission" date="2022-08" db="UniProtKB">
        <authorList>
            <consortium name="EnsemblMetazoa"/>
        </authorList>
    </citation>
    <scope>IDENTIFICATION</scope>
    <source>
        <strain evidence="9">05x7-T-G4-1.051#20</strain>
    </source>
</reference>
<gene>
    <name evidence="8" type="ORF">CGI_10027706</name>
</gene>
<evidence type="ECO:0000313" key="9">
    <source>
        <dbReference type="EnsemblMetazoa" id="G35047.1:cds"/>
    </source>
</evidence>
<dbReference type="Pfam" id="PF00097">
    <property type="entry name" value="zf-C3HC4"/>
    <property type="match status" value="1"/>
</dbReference>
<reference evidence="8" key="1">
    <citation type="journal article" date="2012" name="Nature">
        <title>The oyster genome reveals stress adaptation and complexity of shell formation.</title>
        <authorList>
            <person name="Zhang G."/>
            <person name="Fang X."/>
            <person name="Guo X."/>
            <person name="Li L."/>
            <person name="Luo R."/>
            <person name="Xu F."/>
            <person name="Yang P."/>
            <person name="Zhang L."/>
            <person name="Wang X."/>
            <person name="Qi H."/>
            <person name="Xiong Z."/>
            <person name="Que H."/>
            <person name="Xie Y."/>
            <person name="Holland P.W."/>
            <person name="Paps J."/>
            <person name="Zhu Y."/>
            <person name="Wu F."/>
            <person name="Chen Y."/>
            <person name="Wang J."/>
            <person name="Peng C."/>
            <person name="Meng J."/>
            <person name="Yang L."/>
            <person name="Liu J."/>
            <person name="Wen B."/>
            <person name="Zhang N."/>
            <person name="Huang Z."/>
            <person name="Zhu Q."/>
            <person name="Feng Y."/>
            <person name="Mount A."/>
            <person name="Hedgecock D."/>
            <person name="Xu Z."/>
            <person name="Liu Y."/>
            <person name="Domazet-Loso T."/>
            <person name="Du Y."/>
            <person name="Sun X."/>
            <person name="Zhang S."/>
            <person name="Liu B."/>
            <person name="Cheng P."/>
            <person name="Jiang X."/>
            <person name="Li J."/>
            <person name="Fan D."/>
            <person name="Wang W."/>
            <person name="Fu W."/>
            <person name="Wang T."/>
            <person name="Wang B."/>
            <person name="Zhang J."/>
            <person name="Peng Z."/>
            <person name="Li Y."/>
            <person name="Li N."/>
            <person name="Wang J."/>
            <person name="Chen M."/>
            <person name="He Y."/>
            <person name="Tan F."/>
            <person name="Song X."/>
            <person name="Zheng Q."/>
            <person name="Huang R."/>
            <person name="Yang H."/>
            <person name="Du X."/>
            <person name="Chen L."/>
            <person name="Yang M."/>
            <person name="Gaffney P.M."/>
            <person name="Wang S."/>
            <person name="Luo L."/>
            <person name="She Z."/>
            <person name="Ming Y."/>
            <person name="Huang W."/>
            <person name="Zhang S."/>
            <person name="Huang B."/>
            <person name="Zhang Y."/>
            <person name="Qu T."/>
            <person name="Ni P."/>
            <person name="Miao G."/>
            <person name="Wang J."/>
            <person name="Wang Q."/>
            <person name="Steinberg C.E."/>
            <person name="Wang H."/>
            <person name="Li N."/>
            <person name="Qian L."/>
            <person name="Zhang G."/>
            <person name="Li Y."/>
            <person name="Yang H."/>
            <person name="Liu X."/>
            <person name="Wang J."/>
            <person name="Yin Y."/>
            <person name="Wang J."/>
        </authorList>
    </citation>
    <scope>NUCLEOTIDE SEQUENCE [LARGE SCALE GENOMIC DNA]</scope>
    <source>
        <strain evidence="8">05x7-T-G4-1.051#20</strain>
    </source>
</reference>
<dbReference type="PROSITE" id="PS00518">
    <property type="entry name" value="ZF_RING_1"/>
    <property type="match status" value="1"/>
</dbReference>
<feature type="region of interest" description="Disordered" evidence="5">
    <location>
        <begin position="615"/>
        <end position="648"/>
    </location>
</feature>
<keyword evidence="3" id="KW-0862">Zinc</keyword>
<protein>
    <submittedName>
        <fullName evidence="8 9">Tripartite motif-containing protein 56</fullName>
    </submittedName>
</protein>
<dbReference type="PANTHER" id="PTHR25462:SF296">
    <property type="entry name" value="MEIOTIC P26, ISOFORM F"/>
    <property type="match status" value="1"/>
</dbReference>
<proteinExistence type="predicted"/>
<dbReference type="PANTHER" id="PTHR25462">
    <property type="entry name" value="BONUS, ISOFORM C-RELATED"/>
    <property type="match status" value="1"/>
</dbReference>
<dbReference type="AlphaFoldDB" id="K1QB16"/>
<dbReference type="EnsemblMetazoa" id="G35047.1">
    <property type="protein sequence ID" value="G35047.1:cds"/>
    <property type="gene ID" value="G35047"/>
</dbReference>
<evidence type="ECO:0000256" key="2">
    <source>
        <dbReference type="ARBA" id="ARBA00022771"/>
    </source>
</evidence>
<dbReference type="HOGENOM" id="CLU_008645_6_0_1"/>
<dbReference type="Gene3D" id="3.30.160.60">
    <property type="entry name" value="Classic Zinc Finger"/>
    <property type="match status" value="1"/>
</dbReference>
<dbReference type="InterPro" id="IPR001841">
    <property type="entry name" value="Znf_RING"/>
</dbReference>
<dbReference type="SUPFAM" id="SSF50969">
    <property type="entry name" value="YVTN repeat-like/Quinoprotein amine dehydrogenase"/>
    <property type="match status" value="1"/>
</dbReference>
<name>K1QB16_MAGGI</name>
<evidence type="ECO:0000256" key="3">
    <source>
        <dbReference type="ARBA" id="ARBA00022833"/>
    </source>
</evidence>